<evidence type="ECO:0000256" key="1">
    <source>
        <dbReference type="SAM" id="MobiDB-lite"/>
    </source>
</evidence>
<organism evidence="2">
    <name type="scientific">Streptomyces sp. R28</name>
    <dbReference type="NCBI Taxonomy" id="3238628"/>
    <lineage>
        <taxon>Bacteria</taxon>
        <taxon>Bacillati</taxon>
        <taxon>Actinomycetota</taxon>
        <taxon>Actinomycetes</taxon>
        <taxon>Kitasatosporales</taxon>
        <taxon>Streptomycetaceae</taxon>
        <taxon>Streptomyces</taxon>
    </lineage>
</organism>
<dbReference type="EMBL" id="CP163439">
    <property type="protein sequence ID" value="XDQ35219.1"/>
    <property type="molecule type" value="Genomic_DNA"/>
</dbReference>
<name>A0AB39PXT8_9ACTN</name>
<protein>
    <submittedName>
        <fullName evidence="2">Uncharacterized protein</fullName>
    </submittedName>
</protein>
<sequence>MIRSRATLILVATGAAVAVAVAVALLLGGPFGDERVEHADGKGPLSSQSSSGTTSVYAPKNVPWTATFGSFLLCSADGDPLTIDGVRYRAPVKPTSVALKLRTVTPRMWKDTVDAGWIGAAVGQPPHFQNREAPGHYENVRAGARITQRCADQKKDGAGFTELLFVLGVGRQGGYIDAAWVDYHAGGKPYTLRLEWKMVACGSRIPHTVDGTVVCDGRQS</sequence>
<gene>
    <name evidence="2" type="ORF">AB5J49_18805</name>
</gene>
<accession>A0AB39PXT8</accession>
<evidence type="ECO:0000313" key="2">
    <source>
        <dbReference type="EMBL" id="XDQ35219.1"/>
    </source>
</evidence>
<feature type="region of interest" description="Disordered" evidence="1">
    <location>
        <begin position="37"/>
        <end position="56"/>
    </location>
</feature>
<dbReference type="AlphaFoldDB" id="A0AB39PXT8"/>
<feature type="compositionally biased region" description="Low complexity" evidence="1">
    <location>
        <begin position="46"/>
        <end position="55"/>
    </location>
</feature>
<dbReference type="RefSeq" id="WP_369169782.1">
    <property type="nucleotide sequence ID" value="NZ_CP163439.1"/>
</dbReference>
<proteinExistence type="predicted"/>
<reference evidence="2" key="1">
    <citation type="submission" date="2024-07" db="EMBL/GenBank/DDBJ databases">
        <authorList>
            <person name="Yu S.T."/>
        </authorList>
    </citation>
    <scope>NUCLEOTIDE SEQUENCE</scope>
    <source>
        <strain evidence="2">R28</strain>
    </source>
</reference>